<name>A0A558R1A6_9SPHN</name>
<dbReference type="PANTHER" id="PTHR42792">
    <property type="entry name" value="FLAGELLIN"/>
    <property type="match status" value="1"/>
</dbReference>
<dbReference type="InterPro" id="IPR001492">
    <property type="entry name" value="Flagellin"/>
</dbReference>
<feature type="domain" description="Flagellin N-terminal" evidence="5">
    <location>
        <begin position="4"/>
        <end position="139"/>
    </location>
</feature>
<keyword evidence="8" id="KW-1185">Reference proteome</keyword>
<evidence type="ECO:0000256" key="4">
    <source>
        <dbReference type="SAM" id="MobiDB-lite"/>
    </source>
</evidence>
<dbReference type="OrthoDB" id="9796789at2"/>
<dbReference type="InterPro" id="IPR042187">
    <property type="entry name" value="Flagellin_C_sub2"/>
</dbReference>
<dbReference type="AlphaFoldDB" id="A0A558R1A6"/>
<dbReference type="PANTHER" id="PTHR42792:SF2">
    <property type="entry name" value="FLAGELLIN"/>
    <property type="match status" value="1"/>
</dbReference>
<protein>
    <recommendedName>
        <fullName evidence="3">Flagellin</fullName>
    </recommendedName>
</protein>
<dbReference type="InterPro" id="IPR001029">
    <property type="entry name" value="Flagellin_N"/>
</dbReference>
<comment type="caution">
    <text evidence="7">The sequence shown here is derived from an EMBL/GenBank/DDBJ whole genome shotgun (WGS) entry which is preliminary data.</text>
</comment>
<organism evidence="7 8">
    <name type="scientific">Alterirhizorhabdus solaris</name>
    <dbReference type="NCBI Taxonomy" id="2529389"/>
    <lineage>
        <taxon>Bacteria</taxon>
        <taxon>Pseudomonadati</taxon>
        <taxon>Pseudomonadota</taxon>
        <taxon>Alphaproteobacteria</taxon>
        <taxon>Sphingomonadales</taxon>
        <taxon>Rhizorhabdaceae</taxon>
        <taxon>Alterirhizorhabdus</taxon>
    </lineage>
</organism>
<gene>
    <name evidence="7" type="ORF">FOY91_12800</name>
</gene>
<dbReference type="Gene3D" id="6.10.10.10">
    <property type="entry name" value="Flagellar export chaperone, C-terminal domain"/>
    <property type="match status" value="1"/>
</dbReference>
<evidence type="ECO:0000313" key="7">
    <source>
        <dbReference type="EMBL" id="TVV73165.1"/>
    </source>
</evidence>
<dbReference type="InterPro" id="IPR046358">
    <property type="entry name" value="Flagellin_C"/>
</dbReference>
<comment type="subcellular location">
    <subcellularLocation>
        <location evidence="3">Secreted</location>
    </subcellularLocation>
    <subcellularLocation>
        <location evidence="3">Bacterial flagellum</location>
    </subcellularLocation>
</comment>
<keyword evidence="7" id="KW-0966">Cell projection</keyword>
<keyword evidence="2 3" id="KW-0975">Bacterial flagellum</keyword>
<comment type="function">
    <text evidence="3">Flagellin is the subunit protein which polymerizes to form the filaments of bacterial flagella.</text>
</comment>
<keyword evidence="7" id="KW-0282">Flagellum</keyword>
<dbReference type="EMBL" id="VNIM01000051">
    <property type="protein sequence ID" value="TVV73165.1"/>
    <property type="molecule type" value="Genomic_DNA"/>
</dbReference>
<evidence type="ECO:0000256" key="2">
    <source>
        <dbReference type="ARBA" id="ARBA00023143"/>
    </source>
</evidence>
<dbReference type="GO" id="GO:0005576">
    <property type="term" value="C:extracellular region"/>
    <property type="evidence" value="ECO:0007669"/>
    <property type="project" value="UniProtKB-SubCell"/>
</dbReference>
<dbReference type="Pfam" id="PF00700">
    <property type="entry name" value="Flagellin_C"/>
    <property type="match status" value="1"/>
</dbReference>
<feature type="domain" description="Flagellin C-terminal" evidence="6">
    <location>
        <begin position="247"/>
        <end position="332"/>
    </location>
</feature>
<reference evidence="7 8" key="1">
    <citation type="submission" date="2019-07" db="EMBL/GenBank/DDBJ databases">
        <title>Sphingomonas solaris sp. nov., isolated from a solar panel from Boston, Massachusetts.</title>
        <authorList>
            <person name="Tanner K."/>
            <person name="Pascual J."/>
            <person name="Mancuso C."/>
            <person name="Pereto J."/>
            <person name="Khalil A."/>
            <person name="Vilanova C."/>
        </authorList>
    </citation>
    <scope>NUCLEOTIDE SEQUENCE [LARGE SCALE GENOMIC DNA]</scope>
    <source>
        <strain evidence="7 8">R4DWN</strain>
    </source>
</reference>
<evidence type="ECO:0000256" key="3">
    <source>
        <dbReference type="RuleBase" id="RU362073"/>
    </source>
</evidence>
<dbReference type="Gene3D" id="1.20.1330.10">
    <property type="entry name" value="f41 fragment of flagellin, N-terminal domain"/>
    <property type="match status" value="1"/>
</dbReference>
<evidence type="ECO:0000313" key="8">
    <source>
        <dbReference type="Proteomes" id="UP000318681"/>
    </source>
</evidence>
<dbReference type="PRINTS" id="PR00207">
    <property type="entry name" value="FLAGELLIN"/>
</dbReference>
<feature type="region of interest" description="Disordered" evidence="4">
    <location>
        <begin position="178"/>
        <end position="214"/>
    </location>
</feature>
<sequence>MTVINTNSAALRAQNASRTASMSMSTAMERLSTGKRINSAKDDAAGLAVATRMTSDIRGLTVAIRNSNDGISLAQTAESAMGDTTNILQRMRELGVQSANGTISDSDRSNLQIEVTQLKDQIGNIADRSKFNNISLVNGGTGTNATNGITNDATFSLQTGVKSGETVSFSIQSLKTSDLGADPARTGGAPASLATRQSDYNTKKAASDAAPTDTTKAAATAAAKAELAPKSIDEIDLSTAEGASQSLAIVDRALNSVAAGRANLGAVQNRLEATVDNLTSTSTNLTDARSRIEDADFSTETTALAKSQILSQAATAMLAQANQSSQGVLSLLR</sequence>
<evidence type="ECO:0000259" key="6">
    <source>
        <dbReference type="Pfam" id="PF00700"/>
    </source>
</evidence>
<accession>A0A558R1A6</accession>
<evidence type="ECO:0000256" key="1">
    <source>
        <dbReference type="ARBA" id="ARBA00005709"/>
    </source>
</evidence>
<dbReference type="RefSeq" id="WP_145152467.1">
    <property type="nucleotide sequence ID" value="NZ_VNIM01000051.1"/>
</dbReference>
<dbReference type="Gene3D" id="6.10.280.190">
    <property type="match status" value="1"/>
</dbReference>
<dbReference type="Pfam" id="PF00669">
    <property type="entry name" value="Flagellin_N"/>
    <property type="match status" value="1"/>
</dbReference>
<dbReference type="GO" id="GO:0009288">
    <property type="term" value="C:bacterial-type flagellum"/>
    <property type="evidence" value="ECO:0007669"/>
    <property type="project" value="UniProtKB-SubCell"/>
</dbReference>
<evidence type="ECO:0000259" key="5">
    <source>
        <dbReference type="Pfam" id="PF00669"/>
    </source>
</evidence>
<dbReference type="GO" id="GO:0005198">
    <property type="term" value="F:structural molecule activity"/>
    <property type="evidence" value="ECO:0007669"/>
    <property type="project" value="UniProtKB-UniRule"/>
</dbReference>
<keyword evidence="7" id="KW-0969">Cilium</keyword>
<dbReference type="Proteomes" id="UP000318681">
    <property type="component" value="Unassembled WGS sequence"/>
</dbReference>
<proteinExistence type="inferred from homology"/>
<keyword evidence="3" id="KW-0964">Secreted</keyword>
<dbReference type="SUPFAM" id="SSF64518">
    <property type="entry name" value="Phase 1 flagellin"/>
    <property type="match status" value="1"/>
</dbReference>
<comment type="similarity">
    <text evidence="1 3">Belongs to the bacterial flagellin family.</text>
</comment>